<keyword evidence="4" id="KW-1003">Cell membrane</keyword>
<dbReference type="Pfam" id="PF00507">
    <property type="entry name" value="Oxidored_q4"/>
    <property type="match status" value="1"/>
</dbReference>
<feature type="transmembrane region" description="Helical" evidence="11">
    <location>
        <begin position="65"/>
        <end position="87"/>
    </location>
</feature>
<keyword evidence="3" id="KW-0813">Transport</keyword>
<accession>A0A3B1DZN0</accession>
<evidence type="ECO:0000256" key="9">
    <source>
        <dbReference type="ARBA" id="ARBA00023027"/>
    </source>
</evidence>
<sequence length="129" mass="14391">MLATVDVNSYLPLGIMITIAVTFAGGVMILTKLIGPSRSGPTKGMPYESGMNPVGTARKRFNVRFYLIAMVFLLFDVEVIFLYPWATTFPNLEAGTTEGLVWLGRIGFFLLTTIIAYLYGYRKGVFRFD</sequence>
<keyword evidence="5 11" id="KW-0812">Transmembrane</keyword>
<evidence type="ECO:0000313" key="12">
    <source>
        <dbReference type="EMBL" id="VAX42054.1"/>
    </source>
</evidence>
<dbReference type="Gene3D" id="1.20.58.1610">
    <property type="entry name" value="NADH:ubiquinone/plastoquinone oxidoreductase, chain 3"/>
    <property type="match status" value="1"/>
</dbReference>
<evidence type="ECO:0000256" key="7">
    <source>
        <dbReference type="ARBA" id="ARBA00022967"/>
    </source>
</evidence>
<keyword evidence="12" id="KW-0560">Oxidoreductase</keyword>
<evidence type="ECO:0000256" key="6">
    <source>
        <dbReference type="ARBA" id="ARBA00022719"/>
    </source>
</evidence>
<evidence type="ECO:0000256" key="10">
    <source>
        <dbReference type="ARBA" id="ARBA00023136"/>
    </source>
</evidence>
<dbReference type="GO" id="GO:0016491">
    <property type="term" value="F:oxidoreductase activity"/>
    <property type="evidence" value="ECO:0007669"/>
    <property type="project" value="UniProtKB-KW"/>
</dbReference>
<comment type="similarity">
    <text evidence="2">Belongs to the complex I subunit 3 family.</text>
</comment>
<evidence type="ECO:0000256" key="2">
    <source>
        <dbReference type="ARBA" id="ARBA00008472"/>
    </source>
</evidence>
<keyword evidence="6" id="KW-0874">Quinone</keyword>
<proteinExistence type="inferred from homology"/>
<dbReference type="GO" id="GO:0030964">
    <property type="term" value="C:NADH dehydrogenase complex"/>
    <property type="evidence" value="ECO:0007669"/>
    <property type="project" value="TreeGrafter"/>
</dbReference>
<evidence type="ECO:0000256" key="3">
    <source>
        <dbReference type="ARBA" id="ARBA00022448"/>
    </source>
</evidence>
<dbReference type="EC" id="1.6.5.3" evidence="12"/>
<dbReference type="PANTHER" id="PTHR11058">
    <property type="entry name" value="NADH-UBIQUINONE OXIDOREDUCTASE CHAIN 3"/>
    <property type="match status" value="1"/>
</dbReference>
<reference evidence="12" key="1">
    <citation type="submission" date="2018-06" db="EMBL/GenBank/DDBJ databases">
        <authorList>
            <person name="Zhirakovskaya E."/>
        </authorList>
    </citation>
    <scope>NUCLEOTIDE SEQUENCE</scope>
</reference>
<feature type="transmembrane region" description="Helical" evidence="11">
    <location>
        <begin position="99"/>
        <end position="119"/>
    </location>
</feature>
<dbReference type="EMBL" id="UOGK01000636">
    <property type="protein sequence ID" value="VAX42054.1"/>
    <property type="molecule type" value="Genomic_DNA"/>
</dbReference>
<keyword evidence="9" id="KW-0520">NAD</keyword>
<organism evidence="12">
    <name type="scientific">hydrothermal vent metagenome</name>
    <dbReference type="NCBI Taxonomy" id="652676"/>
    <lineage>
        <taxon>unclassified sequences</taxon>
        <taxon>metagenomes</taxon>
        <taxon>ecological metagenomes</taxon>
    </lineage>
</organism>
<name>A0A3B1DZN0_9ZZZZ</name>
<evidence type="ECO:0000256" key="4">
    <source>
        <dbReference type="ARBA" id="ARBA00022475"/>
    </source>
</evidence>
<keyword evidence="7" id="KW-1278">Translocase</keyword>
<evidence type="ECO:0000256" key="1">
    <source>
        <dbReference type="ARBA" id="ARBA00004370"/>
    </source>
</evidence>
<keyword evidence="8 11" id="KW-1133">Transmembrane helix</keyword>
<keyword evidence="10 11" id="KW-0472">Membrane</keyword>
<protein>
    <submittedName>
        <fullName evidence="12">NADH ubiquinone oxidoreductase chain A</fullName>
        <ecNumber evidence="12">1.6.5.3</ecNumber>
    </submittedName>
</protein>
<dbReference type="GO" id="GO:0008137">
    <property type="term" value="F:NADH dehydrogenase (ubiquinone) activity"/>
    <property type="evidence" value="ECO:0007669"/>
    <property type="project" value="InterPro"/>
</dbReference>
<dbReference type="GO" id="GO:0048038">
    <property type="term" value="F:quinone binding"/>
    <property type="evidence" value="ECO:0007669"/>
    <property type="project" value="UniProtKB-KW"/>
</dbReference>
<evidence type="ECO:0000256" key="11">
    <source>
        <dbReference type="SAM" id="Phobius"/>
    </source>
</evidence>
<keyword evidence="12" id="KW-0830">Ubiquinone</keyword>
<dbReference type="PANTHER" id="PTHR11058:SF22">
    <property type="entry name" value="NADH-QUINONE OXIDOREDUCTASE SUBUNIT A"/>
    <property type="match status" value="1"/>
</dbReference>
<dbReference type="InterPro" id="IPR000440">
    <property type="entry name" value="NADH_UbQ/plastoQ_OxRdtase_su3"/>
</dbReference>
<evidence type="ECO:0000256" key="8">
    <source>
        <dbReference type="ARBA" id="ARBA00022989"/>
    </source>
</evidence>
<feature type="transmembrane region" description="Helical" evidence="11">
    <location>
        <begin position="12"/>
        <end position="35"/>
    </location>
</feature>
<dbReference type="InterPro" id="IPR038430">
    <property type="entry name" value="NDAH_ubi_oxred_su3_sf"/>
</dbReference>
<evidence type="ECO:0000256" key="5">
    <source>
        <dbReference type="ARBA" id="ARBA00022692"/>
    </source>
</evidence>
<comment type="subcellular location">
    <subcellularLocation>
        <location evidence="1">Membrane</location>
    </subcellularLocation>
</comment>
<gene>
    <name evidence="12" type="ORF">MNBD_PLANCTO03-1259</name>
</gene>
<dbReference type="AlphaFoldDB" id="A0A3B1DZN0"/>